<feature type="active site" description="Charge relay system" evidence="10">
    <location>
        <position position="111"/>
    </location>
</feature>
<dbReference type="PROSITE" id="PS00137">
    <property type="entry name" value="SUBTILASE_HIS"/>
    <property type="match status" value="1"/>
</dbReference>
<keyword evidence="7 10" id="KW-0720">Serine protease</keyword>
<keyword evidence="8 12" id="KW-1133">Transmembrane helix</keyword>
<evidence type="ECO:0000256" key="2">
    <source>
        <dbReference type="ARBA" id="ARBA00011073"/>
    </source>
</evidence>
<sequence length="478" mass="48609">MGRHGVHPAHPPRLRRPFGIVGALASTVLLVAAIGSAPASALTPPTVDPSALVRSAPVAPPEPTEQRTLCAKPLATGRHDNAKPTAAQAMMNLPDAWRFSRGAGQKVAVIDTGVTPHPRLGRVQAGGDYVSSGNGLTDCDAHGTLVAGIIAAEPSRHDAFAGVAPDAALISIRQSSGAYSAKDQRNRDNTDPTVGSGFGSVRTLANAVVHAVDLGATVINISEVACASAGTRLNDRSLGAAVKYAYDRDVVVVVAAGNLSQNSGCRQQNPTPAPSDTGGWGSVSTVASPAWFSPYVLAVGSVDAGTGAPSGFSLNGPWVSVAAPGTDIVSLDSTRGSAKLVDAQQGQDGPIPIVGTSFATPYVAGTVALVRARFPRLGAKQIMERITRTAHAPGTGHDTQIGYGVIDPVSALTSEIPGEGPDPTDSKAIAAPAAEPIPDHTARNVALIGAGVCVAVIAAVLGIALPHRRVRRLGPDEY</sequence>
<evidence type="ECO:0000256" key="1">
    <source>
        <dbReference type="ARBA" id="ARBA00004162"/>
    </source>
</evidence>
<feature type="domain" description="Peptidase S8/S53" evidence="13">
    <location>
        <begin position="102"/>
        <end position="404"/>
    </location>
</feature>
<evidence type="ECO:0000256" key="11">
    <source>
        <dbReference type="RuleBase" id="RU003355"/>
    </source>
</evidence>
<dbReference type="InterPro" id="IPR036852">
    <property type="entry name" value="Peptidase_S8/S53_dom_sf"/>
</dbReference>
<evidence type="ECO:0000256" key="3">
    <source>
        <dbReference type="ARBA" id="ARBA00022475"/>
    </source>
</evidence>
<accession>A0A3G8JIQ6</accession>
<dbReference type="InterPro" id="IPR023828">
    <property type="entry name" value="Peptidase_S8_Ser-AS"/>
</dbReference>
<evidence type="ECO:0000256" key="8">
    <source>
        <dbReference type="ARBA" id="ARBA00022989"/>
    </source>
</evidence>
<evidence type="ECO:0000259" key="13">
    <source>
        <dbReference type="Pfam" id="PF00082"/>
    </source>
</evidence>
<dbReference type="InterPro" id="IPR015500">
    <property type="entry name" value="Peptidase_S8_subtilisin-rel"/>
</dbReference>
<keyword evidence="6 10" id="KW-0378">Hydrolase</keyword>
<dbReference type="SUPFAM" id="SSF52743">
    <property type="entry name" value="Subtilisin-like"/>
    <property type="match status" value="1"/>
</dbReference>
<comment type="subcellular location">
    <subcellularLocation>
        <location evidence="1">Cell membrane</location>
        <topology evidence="1">Single-pass membrane protein</topology>
    </subcellularLocation>
</comment>
<dbReference type="PANTHER" id="PTHR43806">
    <property type="entry name" value="PEPTIDASE S8"/>
    <property type="match status" value="1"/>
</dbReference>
<organism evidence="14 15">
    <name type="scientific">Gordonia insulae</name>
    <dbReference type="NCBI Taxonomy" id="2420509"/>
    <lineage>
        <taxon>Bacteria</taxon>
        <taxon>Bacillati</taxon>
        <taxon>Actinomycetota</taxon>
        <taxon>Actinomycetes</taxon>
        <taxon>Mycobacteriales</taxon>
        <taxon>Gordoniaceae</taxon>
        <taxon>Gordonia</taxon>
    </lineage>
</organism>
<dbReference type="Pfam" id="PF00082">
    <property type="entry name" value="Peptidase_S8"/>
    <property type="match status" value="1"/>
</dbReference>
<dbReference type="InterPro" id="IPR050131">
    <property type="entry name" value="Peptidase_S8_subtilisin-like"/>
</dbReference>
<dbReference type="EC" id="3.4.21.-" evidence="14"/>
<dbReference type="AlphaFoldDB" id="A0A3G8JIQ6"/>
<dbReference type="PROSITE" id="PS00138">
    <property type="entry name" value="SUBTILASE_SER"/>
    <property type="match status" value="1"/>
</dbReference>
<feature type="active site" description="Charge relay system" evidence="10">
    <location>
        <position position="142"/>
    </location>
</feature>
<dbReference type="InterPro" id="IPR000209">
    <property type="entry name" value="Peptidase_S8/S53_dom"/>
</dbReference>
<dbReference type="GO" id="GO:0006508">
    <property type="term" value="P:proteolysis"/>
    <property type="evidence" value="ECO:0007669"/>
    <property type="project" value="UniProtKB-KW"/>
</dbReference>
<comment type="similarity">
    <text evidence="2 10 11">Belongs to the peptidase S8 family.</text>
</comment>
<keyword evidence="5 12" id="KW-0812">Transmembrane</keyword>
<dbReference type="PROSITE" id="PS51892">
    <property type="entry name" value="SUBTILASE"/>
    <property type="match status" value="1"/>
</dbReference>
<evidence type="ECO:0000256" key="10">
    <source>
        <dbReference type="PROSITE-ProRule" id="PRU01240"/>
    </source>
</evidence>
<reference evidence="14 15" key="1">
    <citation type="submission" date="2018-11" db="EMBL/GenBank/DDBJ databases">
        <title>Gordonia insulae sp. nov., isolated from an island soil.</title>
        <authorList>
            <person name="Kim Y.S."/>
            <person name="Kim S.B."/>
        </authorList>
    </citation>
    <scope>NUCLEOTIDE SEQUENCE [LARGE SCALE GENOMIC DNA]</scope>
    <source>
        <strain evidence="14 15">MMS17-SY073</strain>
    </source>
</reference>
<dbReference type="PROSITE" id="PS00136">
    <property type="entry name" value="SUBTILASE_ASP"/>
    <property type="match status" value="1"/>
</dbReference>
<dbReference type="GO" id="GO:0004252">
    <property type="term" value="F:serine-type endopeptidase activity"/>
    <property type="evidence" value="ECO:0007669"/>
    <property type="project" value="UniProtKB-UniRule"/>
</dbReference>
<dbReference type="PANTHER" id="PTHR43806:SF11">
    <property type="entry name" value="CEREVISIN-RELATED"/>
    <property type="match status" value="1"/>
</dbReference>
<evidence type="ECO:0000256" key="5">
    <source>
        <dbReference type="ARBA" id="ARBA00022692"/>
    </source>
</evidence>
<keyword evidence="3" id="KW-1003">Cell membrane</keyword>
<keyword evidence="15" id="KW-1185">Reference proteome</keyword>
<evidence type="ECO:0000256" key="6">
    <source>
        <dbReference type="ARBA" id="ARBA00022801"/>
    </source>
</evidence>
<dbReference type="KEGG" id="gom:D7316_01559"/>
<feature type="active site" description="Charge relay system" evidence="10">
    <location>
        <position position="357"/>
    </location>
</feature>
<dbReference type="InterPro" id="IPR023834">
    <property type="entry name" value="T7SS_pept_S8A_mycosin"/>
</dbReference>
<name>A0A3G8JIQ6_9ACTN</name>
<feature type="transmembrane region" description="Helical" evidence="12">
    <location>
        <begin position="445"/>
        <end position="465"/>
    </location>
</feature>
<gene>
    <name evidence="14" type="primary">mycP1</name>
    <name evidence="14" type="ORF">D7316_01559</name>
</gene>
<evidence type="ECO:0000313" key="14">
    <source>
        <dbReference type="EMBL" id="AZG44967.1"/>
    </source>
</evidence>
<evidence type="ECO:0000313" key="15">
    <source>
        <dbReference type="Proteomes" id="UP000271469"/>
    </source>
</evidence>
<evidence type="ECO:0000256" key="7">
    <source>
        <dbReference type="ARBA" id="ARBA00022825"/>
    </source>
</evidence>
<protein>
    <submittedName>
        <fullName evidence="14">Mycosin-1</fullName>
        <ecNumber evidence="14">3.4.21.-</ecNumber>
    </submittedName>
</protein>
<dbReference type="Proteomes" id="UP000271469">
    <property type="component" value="Chromosome"/>
</dbReference>
<dbReference type="GO" id="GO:0005886">
    <property type="term" value="C:plasma membrane"/>
    <property type="evidence" value="ECO:0007669"/>
    <property type="project" value="UniProtKB-SubCell"/>
</dbReference>
<keyword evidence="9 12" id="KW-0472">Membrane</keyword>
<dbReference type="Gene3D" id="3.40.50.200">
    <property type="entry name" value="Peptidase S8/S53 domain"/>
    <property type="match status" value="1"/>
</dbReference>
<dbReference type="EMBL" id="CP033972">
    <property type="protein sequence ID" value="AZG44967.1"/>
    <property type="molecule type" value="Genomic_DNA"/>
</dbReference>
<evidence type="ECO:0000256" key="12">
    <source>
        <dbReference type="SAM" id="Phobius"/>
    </source>
</evidence>
<evidence type="ECO:0000256" key="9">
    <source>
        <dbReference type="ARBA" id="ARBA00023136"/>
    </source>
</evidence>
<evidence type="ECO:0000256" key="4">
    <source>
        <dbReference type="ARBA" id="ARBA00022670"/>
    </source>
</evidence>
<dbReference type="PRINTS" id="PR00723">
    <property type="entry name" value="SUBTILISIN"/>
</dbReference>
<keyword evidence="4 10" id="KW-0645">Protease</keyword>
<proteinExistence type="inferred from homology"/>
<dbReference type="InterPro" id="IPR022398">
    <property type="entry name" value="Peptidase_S8_His-AS"/>
</dbReference>
<dbReference type="NCBIfam" id="TIGR03921">
    <property type="entry name" value="T7SS_mycosin"/>
    <property type="match status" value="1"/>
</dbReference>
<dbReference type="InterPro" id="IPR023827">
    <property type="entry name" value="Peptidase_S8_Asp-AS"/>
</dbReference>